<organism evidence="1 2">
    <name type="scientific">Aspergillus glaucus CBS 516.65</name>
    <dbReference type="NCBI Taxonomy" id="1160497"/>
    <lineage>
        <taxon>Eukaryota</taxon>
        <taxon>Fungi</taxon>
        <taxon>Dikarya</taxon>
        <taxon>Ascomycota</taxon>
        <taxon>Pezizomycotina</taxon>
        <taxon>Eurotiomycetes</taxon>
        <taxon>Eurotiomycetidae</taxon>
        <taxon>Eurotiales</taxon>
        <taxon>Aspergillaceae</taxon>
        <taxon>Aspergillus</taxon>
        <taxon>Aspergillus subgen. Aspergillus</taxon>
    </lineage>
</organism>
<sequence>MPIKYEFNEANQNFQYPPIPQSDKDDTILGNKDPWPPFKIKIVKATTSTEWGTIDAAASHALQVTETNEKNEQLVRTYHPALRDQRWVSVSESSYGPPIWLVHDRVTGIEAGGRAIHKYPVDHSELYRLGIIQPRSFRKEEFLFRLPINPRKLLRPTQLDNLRELFPRAVGARVLVSGHLVVLFESKSNMKDIFWSDWVMEVGCLRAIYDVVSADLSIKTTKSGREVCVSPNSRDWKGGLGLRLAMPDGIEAVTSVTHGSVYNPSTSLIPRTLRNWARSARNAILRLCNLPCPLPDFPVGKEVTHLNSKPIGTIISTYDNPSQTHPYPAGYTHDLSLIAAEKLPTINPRITSWATYTEALSGLPAYTIRPSANGNQPEIQPATMVGTQYLWDRETRSQSASLIWRTEDDSTPEVGWPGSVLCLGTDEGSKAVVFHNFQTRVLVDVDKKGRCEYGFLRGGFLVPGEVRDARIV</sequence>
<dbReference type="GeneID" id="34464595"/>
<dbReference type="RefSeq" id="XP_022400329.1">
    <property type="nucleotide sequence ID" value="XM_022548335.1"/>
</dbReference>
<dbReference type="EMBL" id="KV878899">
    <property type="protein sequence ID" value="OJJ83631.1"/>
    <property type="molecule type" value="Genomic_DNA"/>
</dbReference>
<dbReference type="STRING" id="1160497.A0A1L9VI82"/>
<dbReference type="Proteomes" id="UP000184300">
    <property type="component" value="Unassembled WGS sequence"/>
</dbReference>
<evidence type="ECO:0000313" key="2">
    <source>
        <dbReference type="Proteomes" id="UP000184300"/>
    </source>
</evidence>
<dbReference type="VEuPathDB" id="FungiDB:ASPGLDRAFT_58697"/>
<accession>A0A1L9VI82</accession>
<protein>
    <submittedName>
        <fullName evidence="1">Uncharacterized protein</fullName>
    </submittedName>
</protein>
<proteinExistence type="predicted"/>
<gene>
    <name evidence="1" type="ORF">ASPGLDRAFT_58697</name>
</gene>
<name>A0A1L9VI82_ASPGL</name>
<reference evidence="2" key="1">
    <citation type="journal article" date="2017" name="Genome Biol.">
        <title>Comparative genomics reveals high biological diversity and specific adaptations in the industrially and medically important fungal genus Aspergillus.</title>
        <authorList>
            <person name="de Vries R.P."/>
            <person name="Riley R."/>
            <person name="Wiebenga A."/>
            <person name="Aguilar-Osorio G."/>
            <person name="Amillis S."/>
            <person name="Uchima C.A."/>
            <person name="Anderluh G."/>
            <person name="Asadollahi M."/>
            <person name="Askin M."/>
            <person name="Barry K."/>
            <person name="Battaglia E."/>
            <person name="Bayram O."/>
            <person name="Benocci T."/>
            <person name="Braus-Stromeyer S.A."/>
            <person name="Caldana C."/>
            <person name="Canovas D."/>
            <person name="Cerqueira G.C."/>
            <person name="Chen F."/>
            <person name="Chen W."/>
            <person name="Choi C."/>
            <person name="Clum A."/>
            <person name="Dos Santos R.A."/>
            <person name="Damasio A.R."/>
            <person name="Diallinas G."/>
            <person name="Emri T."/>
            <person name="Fekete E."/>
            <person name="Flipphi M."/>
            <person name="Freyberg S."/>
            <person name="Gallo A."/>
            <person name="Gournas C."/>
            <person name="Habgood R."/>
            <person name="Hainaut M."/>
            <person name="Harispe M.L."/>
            <person name="Henrissat B."/>
            <person name="Hilden K.S."/>
            <person name="Hope R."/>
            <person name="Hossain A."/>
            <person name="Karabika E."/>
            <person name="Karaffa L."/>
            <person name="Karanyi Z."/>
            <person name="Krasevec N."/>
            <person name="Kuo A."/>
            <person name="Kusch H."/>
            <person name="LaButti K."/>
            <person name="Lagendijk E.L."/>
            <person name="Lapidus A."/>
            <person name="Levasseur A."/>
            <person name="Lindquist E."/>
            <person name="Lipzen A."/>
            <person name="Logrieco A.F."/>
            <person name="MacCabe A."/>
            <person name="Maekelae M.R."/>
            <person name="Malavazi I."/>
            <person name="Melin P."/>
            <person name="Meyer V."/>
            <person name="Mielnichuk N."/>
            <person name="Miskei M."/>
            <person name="Molnar A.P."/>
            <person name="Mule G."/>
            <person name="Ngan C.Y."/>
            <person name="Orejas M."/>
            <person name="Orosz E."/>
            <person name="Ouedraogo J.P."/>
            <person name="Overkamp K.M."/>
            <person name="Park H.-S."/>
            <person name="Perrone G."/>
            <person name="Piumi F."/>
            <person name="Punt P.J."/>
            <person name="Ram A.F."/>
            <person name="Ramon A."/>
            <person name="Rauscher S."/>
            <person name="Record E."/>
            <person name="Riano-Pachon D.M."/>
            <person name="Robert V."/>
            <person name="Roehrig J."/>
            <person name="Ruller R."/>
            <person name="Salamov A."/>
            <person name="Salih N.S."/>
            <person name="Samson R.A."/>
            <person name="Sandor E."/>
            <person name="Sanguinetti M."/>
            <person name="Schuetze T."/>
            <person name="Sepcic K."/>
            <person name="Shelest E."/>
            <person name="Sherlock G."/>
            <person name="Sophianopoulou V."/>
            <person name="Squina F.M."/>
            <person name="Sun H."/>
            <person name="Susca A."/>
            <person name="Todd R.B."/>
            <person name="Tsang A."/>
            <person name="Unkles S.E."/>
            <person name="van de Wiele N."/>
            <person name="van Rossen-Uffink D."/>
            <person name="Oliveira J.V."/>
            <person name="Vesth T.C."/>
            <person name="Visser J."/>
            <person name="Yu J.-H."/>
            <person name="Zhou M."/>
            <person name="Andersen M.R."/>
            <person name="Archer D.B."/>
            <person name="Baker S.E."/>
            <person name="Benoit I."/>
            <person name="Brakhage A.A."/>
            <person name="Braus G.H."/>
            <person name="Fischer R."/>
            <person name="Frisvad J.C."/>
            <person name="Goldman G.H."/>
            <person name="Houbraken J."/>
            <person name="Oakley B."/>
            <person name="Pocsi I."/>
            <person name="Scazzocchio C."/>
            <person name="Seiboth B."/>
            <person name="vanKuyk P.A."/>
            <person name="Wortman J."/>
            <person name="Dyer P.S."/>
            <person name="Grigoriev I.V."/>
        </authorList>
    </citation>
    <scope>NUCLEOTIDE SEQUENCE [LARGE SCALE GENOMIC DNA]</scope>
    <source>
        <strain evidence="2">CBS 516.65</strain>
    </source>
</reference>
<dbReference type="AlphaFoldDB" id="A0A1L9VI82"/>
<dbReference type="OrthoDB" id="3009558at2759"/>
<evidence type="ECO:0000313" key="1">
    <source>
        <dbReference type="EMBL" id="OJJ83631.1"/>
    </source>
</evidence>
<keyword evidence="2" id="KW-1185">Reference proteome</keyword>